<dbReference type="GO" id="GO:0046655">
    <property type="term" value="P:folic acid metabolic process"/>
    <property type="evidence" value="ECO:0007669"/>
    <property type="project" value="TreeGrafter"/>
</dbReference>
<evidence type="ECO:0000256" key="6">
    <source>
        <dbReference type="ARBA" id="ARBA00023002"/>
    </source>
</evidence>
<evidence type="ECO:0000256" key="3">
    <source>
        <dbReference type="ARBA" id="ARBA00012856"/>
    </source>
</evidence>
<sequence>MNPPLALVAGIGSRNRSIGKASGLLRMVPDDLRRFAAKTIGKPVIMGRKTFESVIALSGRPLADRPNIVLSRNPDYVHEHAIACQSLAAALERAALYTPEEIHIGGGPELYDQAIHLVDRLYLTLFDDDHEGEARFPRLEDEFVEVCRHGVRQHEGLEYEWVDYVRRR</sequence>
<keyword evidence="5" id="KW-0521">NADP</keyword>
<dbReference type="GO" id="GO:0050661">
    <property type="term" value="F:NADP binding"/>
    <property type="evidence" value="ECO:0007669"/>
    <property type="project" value="InterPro"/>
</dbReference>
<dbReference type="GO" id="GO:0004146">
    <property type="term" value="F:dihydrofolate reductase activity"/>
    <property type="evidence" value="ECO:0007669"/>
    <property type="project" value="UniProtKB-EC"/>
</dbReference>
<dbReference type="InterPro" id="IPR001796">
    <property type="entry name" value="DHFR_dom"/>
</dbReference>
<dbReference type="GO" id="GO:0046452">
    <property type="term" value="P:dihydrofolate metabolic process"/>
    <property type="evidence" value="ECO:0007669"/>
    <property type="project" value="TreeGrafter"/>
</dbReference>
<evidence type="ECO:0000256" key="4">
    <source>
        <dbReference type="ARBA" id="ARBA00022563"/>
    </source>
</evidence>
<dbReference type="Gene3D" id="3.40.430.10">
    <property type="entry name" value="Dihydrofolate Reductase, subunit A"/>
    <property type="match status" value="1"/>
</dbReference>
<feature type="domain" description="DHFR" evidence="8">
    <location>
        <begin position="4"/>
        <end position="166"/>
    </location>
</feature>
<dbReference type="EMBL" id="MAUE01000008">
    <property type="protein sequence ID" value="OCW29438.1"/>
    <property type="molecule type" value="Genomic_DNA"/>
</dbReference>
<dbReference type="PRINTS" id="PR00070">
    <property type="entry name" value="DHFR"/>
</dbReference>
<comment type="pathway">
    <text evidence="1">Cofactor biosynthesis; tetrahydrofolate biosynthesis; 5,6,7,8-tetrahydrofolate from 7,8-dihydrofolate: step 1/1.</text>
</comment>
<protein>
    <recommendedName>
        <fullName evidence="3">dihydrofolate reductase</fullName>
        <ecNumber evidence="3">1.5.1.3</ecNumber>
    </recommendedName>
</protein>
<evidence type="ECO:0000256" key="5">
    <source>
        <dbReference type="ARBA" id="ARBA00022857"/>
    </source>
</evidence>
<dbReference type="Proteomes" id="UP000240571">
    <property type="component" value="Unassembled WGS sequence"/>
</dbReference>
<dbReference type="InterPro" id="IPR024072">
    <property type="entry name" value="DHFR-like_dom_sf"/>
</dbReference>
<dbReference type="AlphaFoldDB" id="A0A2T4G7W6"/>
<dbReference type="UniPathway" id="UPA00077">
    <property type="reaction ID" value="UER00158"/>
</dbReference>
<dbReference type="EC" id="1.5.1.3" evidence="3"/>
<evidence type="ECO:0000313" key="9">
    <source>
        <dbReference type="EMBL" id="OCW29438.1"/>
    </source>
</evidence>
<dbReference type="PANTHER" id="PTHR48069:SF3">
    <property type="entry name" value="DIHYDROFOLATE REDUCTASE"/>
    <property type="match status" value="1"/>
</dbReference>
<evidence type="ECO:0000313" key="12">
    <source>
        <dbReference type="Proteomes" id="UP000240571"/>
    </source>
</evidence>
<dbReference type="PANTHER" id="PTHR48069">
    <property type="entry name" value="DIHYDROFOLATE REDUCTASE"/>
    <property type="match status" value="1"/>
</dbReference>
<evidence type="ECO:0000313" key="10">
    <source>
        <dbReference type="EMBL" id="PTC31728.1"/>
    </source>
</evidence>
<accession>A0A2T4G7W6</accession>
<dbReference type="GO" id="GO:0006730">
    <property type="term" value="P:one-carbon metabolic process"/>
    <property type="evidence" value="ECO:0007669"/>
    <property type="project" value="UniProtKB-KW"/>
</dbReference>
<proteinExistence type="inferred from homology"/>
<keyword evidence="11" id="KW-1185">Reference proteome</keyword>
<keyword evidence="6" id="KW-0560">Oxidoreductase</keyword>
<dbReference type="OrthoDB" id="9804315at2"/>
<dbReference type="Proteomes" id="UP000095081">
    <property type="component" value="Unassembled WGS sequence"/>
</dbReference>
<dbReference type="CDD" id="cd00209">
    <property type="entry name" value="DHFR"/>
    <property type="match status" value="1"/>
</dbReference>
<evidence type="ECO:0000256" key="2">
    <source>
        <dbReference type="ARBA" id="ARBA00009539"/>
    </source>
</evidence>
<comment type="caution">
    <text evidence="10">The sequence shown here is derived from an EMBL/GenBank/DDBJ whole genome shotgun (WGS) entry which is preliminary data.</text>
</comment>
<evidence type="ECO:0000256" key="7">
    <source>
        <dbReference type="ARBA" id="ARBA00025067"/>
    </source>
</evidence>
<comment type="function">
    <text evidence="7">Key enzyme in folate metabolism. Catalyzes an essential reaction for de novo glycine and purine synthesis, and for DNA precursor synthesis.</text>
</comment>
<keyword evidence="4" id="KW-0554">One-carbon metabolism</keyword>
<dbReference type="EMBL" id="PYWW01000010">
    <property type="protein sequence ID" value="PTC31728.1"/>
    <property type="molecule type" value="Genomic_DNA"/>
</dbReference>
<dbReference type="RefSeq" id="WP_065901015.1">
    <property type="nucleotide sequence ID" value="NZ_MAUE01000008.1"/>
</dbReference>
<dbReference type="GO" id="GO:0005829">
    <property type="term" value="C:cytosol"/>
    <property type="evidence" value="ECO:0007669"/>
    <property type="project" value="TreeGrafter"/>
</dbReference>
<organism evidence="10 12">
    <name type="scientific">Pseudomonas aylmerensis</name>
    <dbReference type="NCBI Taxonomy" id="1869229"/>
    <lineage>
        <taxon>Bacteria</taxon>
        <taxon>Pseudomonadati</taxon>
        <taxon>Pseudomonadota</taxon>
        <taxon>Gammaproteobacteria</taxon>
        <taxon>Pseudomonadales</taxon>
        <taxon>Pseudomonadaceae</taxon>
        <taxon>Pseudomonas</taxon>
    </lineage>
</organism>
<dbReference type="PROSITE" id="PS51330">
    <property type="entry name" value="DHFR_2"/>
    <property type="match status" value="1"/>
</dbReference>
<reference evidence="9 11" key="1">
    <citation type="submission" date="2016-06" db="EMBL/GenBank/DDBJ databases">
        <title>Draft genome sequence of Pseudomonas sp. S1E40, a novel strain antagonistic activity to fungal plant pathogen.</title>
        <authorList>
            <person name="Tambong J.T."/>
            <person name="Tchagang C."/>
            <person name="Xu R."/>
        </authorList>
    </citation>
    <scope>NUCLEOTIDE SEQUENCE [LARGE SCALE GENOMIC DNA]</scope>
    <source>
        <strain evidence="9 11">S1E40</strain>
    </source>
</reference>
<evidence type="ECO:0000313" key="11">
    <source>
        <dbReference type="Proteomes" id="UP000095081"/>
    </source>
</evidence>
<gene>
    <name evidence="9" type="ORF">BBG20_05575</name>
    <name evidence="10" type="ORF">C9382_05390</name>
</gene>
<dbReference type="SUPFAM" id="SSF53597">
    <property type="entry name" value="Dihydrofolate reductase-like"/>
    <property type="match status" value="1"/>
</dbReference>
<name>A0A2T4G7W6_9PSED</name>
<evidence type="ECO:0000259" key="8">
    <source>
        <dbReference type="PROSITE" id="PS51330"/>
    </source>
</evidence>
<reference evidence="10 12" key="2">
    <citation type="submission" date="2018-03" db="EMBL/GenBank/DDBJ databases">
        <title>Diversity of bacteria associated with corn roots inoculated with woodland soils in Canada, and Description of Pseudomonas aylmerense sp. nov.</title>
        <authorList>
            <person name="Tambong J.T."/>
            <person name="Xu R."/>
            <person name="Tchagang C."/>
        </authorList>
    </citation>
    <scope>NUCLEOTIDE SEQUENCE [LARGE SCALE GENOMIC DNA]</scope>
    <source>
        <strain evidence="10 12">S1E44</strain>
    </source>
</reference>
<comment type="similarity">
    <text evidence="2">Belongs to the dihydrofolate reductase family.</text>
</comment>
<dbReference type="InterPro" id="IPR012259">
    <property type="entry name" value="DHFR"/>
</dbReference>
<evidence type="ECO:0000256" key="1">
    <source>
        <dbReference type="ARBA" id="ARBA00004903"/>
    </source>
</evidence>
<dbReference type="Pfam" id="PF00186">
    <property type="entry name" value="DHFR_1"/>
    <property type="match status" value="1"/>
</dbReference>
<dbReference type="GO" id="GO:0046654">
    <property type="term" value="P:tetrahydrofolate biosynthetic process"/>
    <property type="evidence" value="ECO:0007669"/>
    <property type="project" value="UniProtKB-UniPathway"/>
</dbReference>